<keyword evidence="1" id="KW-1133">Transmembrane helix</keyword>
<feature type="transmembrane region" description="Helical" evidence="1">
    <location>
        <begin position="149"/>
        <end position="166"/>
    </location>
</feature>
<keyword evidence="1" id="KW-0472">Membrane</keyword>
<feature type="transmembrane region" description="Helical" evidence="1">
    <location>
        <begin position="62"/>
        <end position="81"/>
    </location>
</feature>
<feature type="transmembrane region" description="Helical" evidence="1">
    <location>
        <begin position="34"/>
        <end position="50"/>
    </location>
</feature>
<sequence>MEPNKKILKTPLRVSLVALLIGMVMRILDWPYAAGVLFTSFLALGTLYAIRFSKKDNKKPVAYVKMMLVLFWTTNGLLRIMDFPYTLIFQIGTAITFVTWFAMEGTAYFMDEDRKARNSVIEIFWNFTMVVGVLIIIGGGLMHLMEWEYSITTLTVGLTIVTAYILKDVFSPSKEIAPDEHNKELRVEQ</sequence>
<evidence type="ECO:0000313" key="2">
    <source>
        <dbReference type="EMBL" id="MFD0797446.1"/>
    </source>
</evidence>
<feature type="transmembrane region" description="Helical" evidence="1">
    <location>
        <begin position="87"/>
        <end position="111"/>
    </location>
</feature>
<organism evidence="2 3">
    <name type="scientific">Maribacter chungangensis</name>
    <dbReference type="NCBI Taxonomy" id="1069117"/>
    <lineage>
        <taxon>Bacteria</taxon>
        <taxon>Pseudomonadati</taxon>
        <taxon>Bacteroidota</taxon>
        <taxon>Flavobacteriia</taxon>
        <taxon>Flavobacteriales</taxon>
        <taxon>Flavobacteriaceae</taxon>
        <taxon>Maribacter</taxon>
    </lineage>
</organism>
<name>A0ABW3B3N8_9FLAO</name>
<keyword evidence="1" id="KW-0812">Transmembrane</keyword>
<evidence type="ECO:0008006" key="4">
    <source>
        <dbReference type="Google" id="ProtNLM"/>
    </source>
</evidence>
<evidence type="ECO:0000313" key="3">
    <source>
        <dbReference type="Proteomes" id="UP001597012"/>
    </source>
</evidence>
<dbReference type="EMBL" id="JBHTHY010000006">
    <property type="protein sequence ID" value="MFD0797446.1"/>
    <property type="molecule type" value="Genomic_DNA"/>
</dbReference>
<proteinExistence type="predicted"/>
<keyword evidence="3" id="KW-1185">Reference proteome</keyword>
<dbReference type="Proteomes" id="UP001597012">
    <property type="component" value="Unassembled WGS sequence"/>
</dbReference>
<accession>A0ABW3B3N8</accession>
<protein>
    <recommendedName>
        <fullName evidence="4">MFS transporter</fullName>
    </recommendedName>
</protein>
<comment type="caution">
    <text evidence="2">The sequence shown here is derived from an EMBL/GenBank/DDBJ whole genome shotgun (WGS) entry which is preliminary data.</text>
</comment>
<feature type="transmembrane region" description="Helical" evidence="1">
    <location>
        <begin position="123"/>
        <end position="143"/>
    </location>
</feature>
<gene>
    <name evidence="2" type="ORF">ACFQZJ_08240</name>
</gene>
<reference evidence="3" key="1">
    <citation type="journal article" date="2019" name="Int. J. Syst. Evol. Microbiol.">
        <title>The Global Catalogue of Microorganisms (GCM) 10K type strain sequencing project: providing services to taxonomists for standard genome sequencing and annotation.</title>
        <authorList>
            <consortium name="The Broad Institute Genomics Platform"/>
            <consortium name="The Broad Institute Genome Sequencing Center for Infectious Disease"/>
            <person name="Wu L."/>
            <person name="Ma J."/>
        </authorList>
    </citation>
    <scope>NUCLEOTIDE SEQUENCE [LARGE SCALE GENOMIC DNA]</scope>
    <source>
        <strain evidence="3">CCUG 61948</strain>
    </source>
</reference>
<evidence type="ECO:0000256" key="1">
    <source>
        <dbReference type="SAM" id="Phobius"/>
    </source>
</evidence>
<dbReference type="RefSeq" id="WP_379933754.1">
    <property type="nucleotide sequence ID" value="NZ_JBHTHY010000006.1"/>
</dbReference>